<keyword evidence="1" id="KW-0732">Signal</keyword>
<comment type="caution">
    <text evidence="2">The sequence shown here is derived from an EMBL/GenBank/DDBJ whole genome shotgun (WGS) entry which is preliminary data.</text>
</comment>
<dbReference type="Proteomes" id="UP001224392">
    <property type="component" value="Unassembled WGS sequence"/>
</dbReference>
<sequence>MTSIRLTSSLAAAVFTLCASANTLAVTNIESERDLNAADGLSGNLKFSLSGKSGNSDKESTRGGAYIRYGTPEREWLAIAKREYAKSNDVRDANNSFLHTRYIAHLSEKFAWETYVQHQSDEFRLLASRALVGTGARWTLKKSDSQLIAFGASAYFTEEKFDLAAGDVSEDYARASFYGVYKVRLGANAQLSNTIYYQPRLSQPSDHYIANSFALKTMINDSLSLEVGVESLFDSDPVEDLEKADHSYTTSLVYSF</sequence>
<accession>A0ABQ6M0X6</accession>
<feature type="signal peptide" evidence="1">
    <location>
        <begin position="1"/>
        <end position="21"/>
    </location>
</feature>
<evidence type="ECO:0000256" key="1">
    <source>
        <dbReference type="SAM" id="SignalP"/>
    </source>
</evidence>
<reference evidence="2 3" key="1">
    <citation type="submission" date="2023-04" db="EMBL/GenBank/DDBJ databases">
        <title>Marinobulbifer ophiurae gen. nov., sp. Nov., isolate from tissue of brittle star Ophioplocus japonicus.</title>
        <authorList>
            <person name="Kawano K."/>
            <person name="Sawayama S."/>
            <person name="Nakagawa S."/>
        </authorList>
    </citation>
    <scope>NUCLEOTIDE SEQUENCE [LARGE SCALE GENOMIC DNA]</scope>
    <source>
        <strain evidence="2 3">NKW57</strain>
    </source>
</reference>
<evidence type="ECO:0000313" key="3">
    <source>
        <dbReference type="Proteomes" id="UP001224392"/>
    </source>
</evidence>
<evidence type="ECO:0000313" key="2">
    <source>
        <dbReference type="EMBL" id="GMG87964.1"/>
    </source>
</evidence>
<dbReference type="EMBL" id="BSYJ01000004">
    <property type="protein sequence ID" value="GMG87964.1"/>
    <property type="molecule type" value="Genomic_DNA"/>
</dbReference>
<feature type="chain" id="PRO_5045080427" description="DUF481 domain-containing protein" evidence="1">
    <location>
        <begin position="22"/>
        <end position="256"/>
    </location>
</feature>
<dbReference type="InterPro" id="IPR007433">
    <property type="entry name" value="DUF481"/>
</dbReference>
<proteinExistence type="predicted"/>
<dbReference type="RefSeq" id="WP_285764575.1">
    <property type="nucleotide sequence ID" value="NZ_BSYJ01000004.1"/>
</dbReference>
<name>A0ABQ6M0X6_9GAMM</name>
<gene>
    <name evidence="2" type="ORF">MNKW57_22850</name>
</gene>
<dbReference type="Pfam" id="PF04338">
    <property type="entry name" value="DUF481"/>
    <property type="match status" value="1"/>
</dbReference>
<organism evidence="2 3">
    <name type="scientific">Biformimicrobium ophioploci</name>
    <dbReference type="NCBI Taxonomy" id="3036711"/>
    <lineage>
        <taxon>Bacteria</taxon>
        <taxon>Pseudomonadati</taxon>
        <taxon>Pseudomonadota</taxon>
        <taxon>Gammaproteobacteria</taxon>
        <taxon>Cellvibrionales</taxon>
        <taxon>Microbulbiferaceae</taxon>
        <taxon>Biformimicrobium</taxon>
    </lineage>
</organism>
<keyword evidence="3" id="KW-1185">Reference proteome</keyword>
<evidence type="ECO:0008006" key="4">
    <source>
        <dbReference type="Google" id="ProtNLM"/>
    </source>
</evidence>
<protein>
    <recommendedName>
        <fullName evidence="4">DUF481 domain-containing protein</fullName>
    </recommendedName>
</protein>